<protein>
    <submittedName>
        <fullName evidence="1">10424_t:CDS:1</fullName>
    </submittedName>
</protein>
<dbReference type="EMBL" id="CAJVQC010160072">
    <property type="protein sequence ID" value="CAG8848296.1"/>
    <property type="molecule type" value="Genomic_DNA"/>
</dbReference>
<gene>
    <name evidence="1" type="ORF">RPERSI_LOCUS35045</name>
</gene>
<accession>A0ACA9ST25</accession>
<feature type="non-terminal residue" evidence="1">
    <location>
        <position position="1"/>
    </location>
</feature>
<evidence type="ECO:0000313" key="2">
    <source>
        <dbReference type="Proteomes" id="UP000789920"/>
    </source>
</evidence>
<dbReference type="Proteomes" id="UP000789920">
    <property type="component" value="Unassembled WGS sequence"/>
</dbReference>
<proteinExistence type="predicted"/>
<organism evidence="1 2">
    <name type="scientific">Racocetra persica</name>
    <dbReference type="NCBI Taxonomy" id="160502"/>
    <lineage>
        <taxon>Eukaryota</taxon>
        <taxon>Fungi</taxon>
        <taxon>Fungi incertae sedis</taxon>
        <taxon>Mucoromycota</taxon>
        <taxon>Glomeromycotina</taxon>
        <taxon>Glomeromycetes</taxon>
        <taxon>Diversisporales</taxon>
        <taxon>Gigasporaceae</taxon>
        <taxon>Racocetra</taxon>
    </lineage>
</organism>
<keyword evidence="2" id="KW-1185">Reference proteome</keyword>
<feature type="non-terminal residue" evidence="1">
    <location>
        <position position="52"/>
    </location>
</feature>
<sequence>DLDLCFNQIQQTHCQDTTSSQHHNSSSSQEKLSTLQHNHEFNVPRPNMKNTA</sequence>
<comment type="caution">
    <text evidence="1">The sequence shown here is derived from an EMBL/GenBank/DDBJ whole genome shotgun (WGS) entry which is preliminary data.</text>
</comment>
<reference evidence="1" key="1">
    <citation type="submission" date="2021-06" db="EMBL/GenBank/DDBJ databases">
        <authorList>
            <person name="Kallberg Y."/>
            <person name="Tangrot J."/>
            <person name="Rosling A."/>
        </authorList>
    </citation>
    <scope>NUCLEOTIDE SEQUENCE</scope>
    <source>
        <strain evidence="1">MA461A</strain>
    </source>
</reference>
<evidence type="ECO:0000313" key="1">
    <source>
        <dbReference type="EMBL" id="CAG8848296.1"/>
    </source>
</evidence>
<name>A0ACA9ST25_9GLOM</name>